<evidence type="ECO:0000313" key="3">
    <source>
        <dbReference type="Proteomes" id="UP000304928"/>
    </source>
</evidence>
<name>A0A4S9BSF7_AURPU</name>
<protein>
    <submittedName>
        <fullName evidence="2">Uncharacterized protein</fullName>
    </submittedName>
</protein>
<feature type="compositionally biased region" description="Polar residues" evidence="1">
    <location>
        <begin position="102"/>
        <end position="111"/>
    </location>
</feature>
<feature type="compositionally biased region" description="Basic residues" evidence="1">
    <location>
        <begin position="86"/>
        <end position="99"/>
    </location>
</feature>
<proteinExistence type="predicted"/>
<sequence>MVPPSSSLSTPPPFNNHTMAPKNFTQRDMDLMAAAFQSLKTPPEIDYNKLAEKAGYKNAATARVCFMDTKKKLFANDGDAAGPAVSKKRAPAKSNKRKQPTPDDSSPTLAGSSPPPELQTPMKKIKSATPKRKTKAKQSLTPETEETDEDRINAKAIAAGRARYVADKLAAEVKVKVEHLSHDEEEFDEEKMGMNVDSGEDEGLTAVELIEKEVFGEGVEA</sequence>
<feature type="region of interest" description="Disordered" evidence="1">
    <location>
        <begin position="1"/>
        <end position="22"/>
    </location>
</feature>
<reference evidence="2 3" key="1">
    <citation type="submission" date="2018-10" db="EMBL/GenBank/DDBJ databases">
        <title>Fifty Aureobasidium pullulans genomes reveal a recombining polyextremotolerant generalist.</title>
        <authorList>
            <person name="Gostincar C."/>
            <person name="Turk M."/>
            <person name="Zajc J."/>
            <person name="Gunde-Cimerman N."/>
        </authorList>
    </citation>
    <scope>NUCLEOTIDE SEQUENCE [LARGE SCALE GENOMIC DNA]</scope>
    <source>
        <strain evidence="2 3">EXF-10507</strain>
    </source>
</reference>
<feature type="compositionally biased region" description="Basic residues" evidence="1">
    <location>
        <begin position="123"/>
        <end position="136"/>
    </location>
</feature>
<feature type="region of interest" description="Disordered" evidence="1">
    <location>
        <begin position="181"/>
        <end position="200"/>
    </location>
</feature>
<dbReference type="EMBL" id="QZAR01000007">
    <property type="protein sequence ID" value="THW96711.1"/>
    <property type="molecule type" value="Genomic_DNA"/>
</dbReference>
<dbReference type="AlphaFoldDB" id="A0A4S9BSF7"/>
<organism evidence="2 3">
    <name type="scientific">Aureobasidium pullulans</name>
    <name type="common">Black yeast</name>
    <name type="synonym">Pullularia pullulans</name>
    <dbReference type="NCBI Taxonomy" id="5580"/>
    <lineage>
        <taxon>Eukaryota</taxon>
        <taxon>Fungi</taxon>
        <taxon>Dikarya</taxon>
        <taxon>Ascomycota</taxon>
        <taxon>Pezizomycotina</taxon>
        <taxon>Dothideomycetes</taxon>
        <taxon>Dothideomycetidae</taxon>
        <taxon>Dothideales</taxon>
        <taxon>Saccotheciaceae</taxon>
        <taxon>Aureobasidium</taxon>
    </lineage>
</organism>
<feature type="region of interest" description="Disordered" evidence="1">
    <location>
        <begin position="76"/>
        <end position="152"/>
    </location>
</feature>
<evidence type="ECO:0000313" key="2">
    <source>
        <dbReference type="EMBL" id="THW96711.1"/>
    </source>
</evidence>
<dbReference type="Proteomes" id="UP000304928">
    <property type="component" value="Unassembled WGS sequence"/>
</dbReference>
<gene>
    <name evidence="2" type="ORF">D6D15_00845</name>
</gene>
<evidence type="ECO:0000256" key="1">
    <source>
        <dbReference type="SAM" id="MobiDB-lite"/>
    </source>
</evidence>
<comment type="caution">
    <text evidence="2">The sequence shown here is derived from an EMBL/GenBank/DDBJ whole genome shotgun (WGS) entry which is preliminary data.</text>
</comment>
<accession>A0A4S9BSF7</accession>